<comment type="similarity">
    <text evidence="1">Belongs to the type-I restriction system S methylase family.</text>
</comment>
<dbReference type="GO" id="GO:0009307">
    <property type="term" value="P:DNA restriction-modification system"/>
    <property type="evidence" value="ECO:0007669"/>
    <property type="project" value="UniProtKB-KW"/>
</dbReference>
<dbReference type="RefSeq" id="WP_011505396.1">
    <property type="nucleotide sequence ID" value="NC_007963.1"/>
</dbReference>
<dbReference type="STRING" id="290398.Csal_0086"/>
<accession>Q1R1F8</accession>
<dbReference type="EMBL" id="CP000285">
    <property type="protein sequence ID" value="ABE57450.1"/>
    <property type="molecule type" value="Genomic_DNA"/>
</dbReference>
<sequence>MNSPIDEALPVHSMEKKLANIKTPHWLWIEHNQIAEINPKKPKLDEELSVSFIPMGAVAEESGRYTTDDSKKFEDVKKGYTYFSDGDILFAKITPCMENGKVALLSNLTNGVGFGSTEFHVSRLTEAVEKKFYFYFFVSKSFRKQAQANMAGSAGQLRVTTDYFSNVSVPLCPTREQQRIVTKIEELFSEIDSGVESLKTAQAKLKTARQSLLKAAFEGKLTEQWRKDNADRQESPEALLERIQAEREAHYQQQLTDWQHQLKDWEAAGKEGKKPRKPKVPKALPPLTQQELAELPELPEGWKWINLGNISEISGGITKNQKRQSLPQKNPFLRVANVYANKLELDDIHFIGTTPDEAKRAKLKKDDLLIVEGNGSPDQIGRVAKWDGSIEHCTHQNHLIRSRLASPISADFVLHFLLSATGRKAIKKVASSTSGLYTLSLAKVEKLCIPVCSKNEQMMIVDQLESRLSQLDQLERTLTASMKQAEALKQSILKRAFAGRLVPQDPDDEPASELLARIRAERESQPRAPRKLHREPTP</sequence>
<dbReference type="AlphaFoldDB" id="Q1R1F8"/>
<feature type="compositionally biased region" description="Basic residues" evidence="4">
    <location>
        <begin position="528"/>
        <end position="538"/>
    </location>
</feature>
<dbReference type="InterPro" id="IPR051212">
    <property type="entry name" value="Type-I_RE_S_subunit"/>
</dbReference>
<dbReference type="PANTHER" id="PTHR43140:SF1">
    <property type="entry name" value="TYPE I RESTRICTION ENZYME ECOKI SPECIFICITY SUBUNIT"/>
    <property type="match status" value="1"/>
</dbReference>
<reference evidence="6 7" key="1">
    <citation type="journal article" date="2011" name="Stand. Genomic Sci.">
        <title>Complete genome sequence of the halophilic and highly halotolerant Chromohalobacter salexigens type strain (1H11(T)).</title>
        <authorList>
            <person name="Copeland A."/>
            <person name="O'Connor K."/>
            <person name="Lucas S."/>
            <person name="Lapidus A."/>
            <person name="Berry K.W."/>
            <person name="Detter J.C."/>
            <person name="Del Rio T.G."/>
            <person name="Hammon N."/>
            <person name="Dalin E."/>
            <person name="Tice H."/>
            <person name="Pitluck S."/>
            <person name="Bruce D."/>
            <person name="Goodwin L."/>
            <person name="Han C."/>
            <person name="Tapia R."/>
            <person name="Saunders E."/>
            <person name="Schmutz J."/>
            <person name="Brettin T."/>
            <person name="Larimer F."/>
            <person name="Land M."/>
            <person name="Hauser L."/>
            <person name="Vargas C."/>
            <person name="Nieto J.J."/>
            <person name="Kyrpides N.C."/>
            <person name="Ivanova N."/>
            <person name="Goker M."/>
            <person name="Klenk H.P."/>
            <person name="Csonka L.N."/>
            <person name="Woyke T."/>
        </authorList>
    </citation>
    <scope>NUCLEOTIDE SEQUENCE [LARGE SCALE GENOMIC DNA]</scope>
    <source>
        <strain evidence="7">ATCC BAA-138 / DSM 3043 / CIP 106854 / NCIMB 13768 / 1H11</strain>
    </source>
</reference>
<protein>
    <submittedName>
        <fullName evidence="6">Restriction modification system DNA specificity protein</fullName>
    </submittedName>
</protein>
<feature type="domain" description="Type I restriction modification DNA specificity" evidence="5">
    <location>
        <begin position="299"/>
        <end position="480"/>
    </location>
</feature>
<dbReference type="PANTHER" id="PTHR43140">
    <property type="entry name" value="TYPE-1 RESTRICTION ENZYME ECOKI SPECIFICITY PROTEIN"/>
    <property type="match status" value="1"/>
</dbReference>
<dbReference type="OrthoDB" id="398435at2"/>
<dbReference type="HOGENOM" id="CLU_021095_10_2_6"/>
<dbReference type="Pfam" id="PF01420">
    <property type="entry name" value="Methylase_S"/>
    <property type="match status" value="2"/>
</dbReference>
<gene>
    <name evidence="6" type="ordered locus">Csal_0086</name>
</gene>
<dbReference type="Proteomes" id="UP000000239">
    <property type="component" value="Chromosome"/>
</dbReference>
<dbReference type="Gene3D" id="3.90.220.20">
    <property type="entry name" value="DNA methylase specificity domains"/>
    <property type="match status" value="2"/>
</dbReference>
<dbReference type="KEGG" id="csa:Csal_0086"/>
<evidence type="ECO:0000259" key="5">
    <source>
        <dbReference type="Pfam" id="PF01420"/>
    </source>
</evidence>
<name>Q1R1F8_CHRI1</name>
<dbReference type="GO" id="GO:0003677">
    <property type="term" value="F:DNA binding"/>
    <property type="evidence" value="ECO:0007669"/>
    <property type="project" value="UniProtKB-KW"/>
</dbReference>
<evidence type="ECO:0000256" key="1">
    <source>
        <dbReference type="ARBA" id="ARBA00010923"/>
    </source>
</evidence>
<organism evidence="6 7">
    <name type="scientific">Chromohalobacter israelensis (strain ATCC BAA-138 / DSM 3043 / CIP 106854 / NCIMB 13768 / 1H11)</name>
    <name type="common">Chromohalobacter salexigens</name>
    <dbReference type="NCBI Taxonomy" id="290398"/>
    <lineage>
        <taxon>Bacteria</taxon>
        <taxon>Pseudomonadati</taxon>
        <taxon>Pseudomonadota</taxon>
        <taxon>Gammaproteobacteria</taxon>
        <taxon>Oceanospirillales</taxon>
        <taxon>Halomonadaceae</taxon>
        <taxon>Chromohalobacter</taxon>
    </lineage>
</organism>
<evidence type="ECO:0000256" key="2">
    <source>
        <dbReference type="ARBA" id="ARBA00022747"/>
    </source>
</evidence>
<keyword evidence="7" id="KW-1185">Reference proteome</keyword>
<dbReference type="SUPFAM" id="SSF116734">
    <property type="entry name" value="DNA methylase specificity domain"/>
    <property type="match status" value="2"/>
</dbReference>
<keyword evidence="2" id="KW-0680">Restriction system</keyword>
<keyword evidence="3" id="KW-0238">DNA-binding</keyword>
<feature type="domain" description="Type I restriction modification DNA specificity" evidence="5">
    <location>
        <begin position="33"/>
        <end position="191"/>
    </location>
</feature>
<proteinExistence type="inferred from homology"/>
<dbReference type="InterPro" id="IPR000055">
    <property type="entry name" value="Restrct_endonuc_typeI_TRD"/>
</dbReference>
<dbReference type="GeneID" id="95332837"/>
<dbReference type="REBASE" id="12250">
    <property type="entry name" value="S.CsaI"/>
</dbReference>
<dbReference type="CDD" id="cd17253">
    <property type="entry name" value="RMtype1_S_Eco933I-TRD2-CR2_like"/>
    <property type="match status" value="1"/>
</dbReference>
<evidence type="ECO:0000313" key="6">
    <source>
        <dbReference type="EMBL" id="ABE57450.1"/>
    </source>
</evidence>
<evidence type="ECO:0000256" key="4">
    <source>
        <dbReference type="SAM" id="MobiDB-lite"/>
    </source>
</evidence>
<feature type="region of interest" description="Disordered" evidence="4">
    <location>
        <begin position="519"/>
        <end position="538"/>
    </location>
</feature>
<dbReference type="CDD" id="cd17260">
    <property type="entry name" value="RMtype1_S_EcoEI-TRD1-CR1_like"/>
    <property type="match status" value="1"/>
</dbReference>
<evidence type="ECO:0000256" key="3">
    <source>
        <dbReference type="ARBA" id="ARBA00023125"/>
    </source>
</evidence>
<dbReference type="eggNOG" id="COG0732">
    <property type="taxonomic scope" value="Bacteria"/>
</dbReference>
<dbReference type="InterPro" id="IPR044946">
    <property type="entry name" value="Restrct_endonuc_typeI_TRD_sf"/>
</dbReference>
<evidence type="ECO:0000313" key="7">
    <source>
        <dbReference type="Proteomes" id="UP000000239"/>
    </source>
</evidence>